<feature type="domain" description="RNA polymerase sigma factor 54 core-binding" evidence="11">
    <location>
        <begin position="160"/>
        <end position="349"/>
    </location>
</feature>
<accession>A0A0B6WYM0</accession>
<evidence type="ECO:0000256" key="8">
    <source>
        <dbReference type="ARBA" id="ARBA00023163"/>
    </source>
</evidence>
<evidence type="ECO:0000256" key="3">
    <source>
        <dbReference type="ARBA" id="ARBA00022679"/>
    </source>
</evidence>
<dbReference type="GO" id="GO:0001216">
    <property type="term" value="F:DNA-binding transcription activator activity"/>
    <property type="evidence" value="ECO:0007669"/>
    <property type="project" value="InterPro"/>
</dbReference>
<evidence type="ECO:0000256" key="2">
    <source>
        <dbReference type="ARBA" id="ARBA00022478"/>
    </source>
</evidence>
<dbReference type="InterPro" id="IPR007046">
    <property type="entry name" value="RNA_pol_sigma_54_core-bd"/>
</dbReference>
<sequence>MSVKLTTNLSQRLVLTPQLRQRIEMLQMTALELNELIQQQLLENPVLEEVQAQDEVQELAEQVLDYQACGNLDSDRSPEGGPANNGVSVNGAGDYLEFSASPEATPETAEARAEEDLDEPGEEISPDPFEEVDFGREFQEYLDPGYKTQEHEYREDEPTFEQFLTRPPSLAEHLTWQLHMEDIEPELIPIAECIIGNLDGDGRLNATNEEIAALGGWTAEEVERARQRLMQLDPTGCGARDVRECLLAQLEASGEGERLAAQLIREHSLADLQPHRLPALAKQLGLPLETLVAELERIRQLDPFPGRRYSSDETVLVTPEIFIEKRDDGEYEISFADDGGPRLRINQAYQRMLDRPETSKETKDFIREKTRSAIELLRNIEHRRQTIYKVVECIVRRQREFLDKGIEYLKPMMLKDVAEETGMHLSTVSRVVNRKYAHTPQGVIELRRFFTEGMTNEDGEEVSTRIIKLKIKKLIEEEDPHHPITDDQIVKILAKEGIKLSRRTVAKYRDQMNIPGSRERRAVI</sequence>
<dbReference type="GO" id="GO:0003677">
    <property type="term" value="F:DNA binding"/>
    <property type="evidence" value="ECO:0007669"/>
    <property type="project" value="UniProtKB-KW"/>
</dbReference>
<dbReference type="PROSITE" id="PS00717">
    <property type="entry name" value="SIGMA54_1"/>
    <property type="match status" value="1"/>
</dbReference>
<keyword evidence="8" id="KW-0804">Transcription</keyword>
<feature type="compositionally biased region" description="Low complexity" evidence="9">
    <location>
        <begin position="99"/>
        <end position="108"/>
    </location>
</feature>
<dbReference type="InterPro" id="IPR038709">
    <property type="entry name" value="RpoN_core-bd_sf"/>
</dbReference>
<dbReference type="GO" id="GO:0006352">
    <property type="term" value="P:DNA-templated transcription initiation"/>
    <property type="evidence" value="ECO:0007669"/>
    <property type="project" value="InterPro"/>
</dbReference>
<dbReference type="OrthoDB" id="9814402at2"/>
<dbReference type="Gene3D" id="1.10.10.1330">
    <property type="entry name" value="RNA polymerase sigma-54 factor, core-binding domain"/>
    <property type="match status" value="1"/>
</dbReference>
<evidence type="ECO:0000313" key="12">
    <source>
        <dbReference type="EMBL" id="CDM66191.1"/>
    </source>
</evidence>
<comment type="similarity">
    <text evidence="1">Belongs to the sigma-54 factor family.</text>
</comment>
<evidence type="ECO:0000256" key="9">
    <source>
        <dbReference type="SAM" id="MobiDB-lite"/>
    </source>
</evidence>
<proteinExistence type="inferred from homology"/>
<reference evidence="12 13" key="2">
    <citation type="submission" date="2015-01" db="EMBL/GenBank/DDBJ databases">
        <title>Complete genome sequence of Pyrinomonas methylaliphatogenes type strain K22T.</title>
        <authorList>
            <person name="Lee K.C.Y."/>
            <person name="Power J.F."/>
            <person name="Dunfield P.F."/>
            <person name="Morgan X.C."/>
            <person name="Huttenhower C."/>
            <person name="Stott M.B."/>
        </authorList>
    </citation>
    <scope>NUCLEOTIDE SEQUENCE [LARGE SCALE GENOMIC DNA]</scope>
    <source>
        <strain evidence="12 13">K22</strain>
    </source>
</reference>
<dbReference type="PROSITE" id="PS00718">
    <property type="entry name" value="SIGMA54_2"/>
    <property type="match status" value="1"/>
</dbReference>
<evidence type="ECO:0000256" key="7">
    <source>
        <dbReference type="ARBA" id="ARBA00023125"/>
    </source>
</evidence>
<dbReference type="EMBL" id="CBXV010000007">
    <property type="protein sequence ID" value="CDM66191.1"/>
    <property type="molecule type" value="Genomic_DNA"/>
</dbReference>
<dbReference type="Proteomes" id="UP000031518">
    <property type="component" value="Unassembled WGS sequence"/>
</dbReference>
<dbReference type="AlphaFoldDB" id="A0A0B6WYM0"/>
<reference evidence="12 13" key="1">
    <citation type="submission" date="2013-12" db="EMBL/GenBank/DDBJ databases">
        <authorList>
            <person name="Stott M."/>
        </authorList>
    </citation>
    <scope>NUCLEOTIDE SEQUENCE [LARGE SCALE GENOMIC DNA]</scope>
    <source>
        <strain evidence="12 13">K22</strain>
    </source>
</reference>
<name>A0A0B6WYM0_9BACT</name>
<evidence type="ECO:0000259" key="10">
    <source>
        <dbReference type="Pfam" id="PF04552"/>
    </source>
</evidence>
<keyword evidence="7" id="KW-0238">DNA-binding</keyword>
<evidence type="ECO:0000256" key="5">
    <source>
        <dbReference type="ARBA" id="ARBA00023015"/>
    </source>
</evidence>
<gene>
    <name evidence="12" type="ORF">PYK22_02203</name>
</gene>
<feature type="compositionally biased region" description="Acidic residues" evidence="9">
    <location>
        <begin position="115"/>
        <end position="129"/>
    </location>
</feature>
<dbReference type="GO" id="GO:0000428">
    <property type="term" value="C:DNA-directed RNA polymerase complex"/>
    <property type="evidence" value="ECO:0007669"/>
    <property type="project" value="UniProtKB-KW"/>
</dbReference>
<keyword evidence="4" id="KW-0548">Nucleotidyltransferase</keyword>
<dbReference type="InterPro" id="IPR000394">
    <property type="entry name" value="RNA_pol_sigma_54"/>
</dbReference>
<keyword evidence="3" id="KW-0808">Transferase</keyword>
<dbReference type="InterPro" id="IPR007634">
    <property type="entry name" value="RNA_pol_sigma_54_DNA-bd"/>
</dbReference>
<dbReference type="NCBIfam" id="TIGR02395">
    <property type="entry name" value="rpoN_sigma"/>
    <property type="match status" value="1"/>
</dbReference>
<dbReference type="Pfam" id="PF04963">
    <property type="entry name" value="Sigma54_CBD"/>
    <property type="match status" value="1"/>
</dbReference>
<feature type="domain" description="RNA polymerase sigma factor 54 DNA-binding" evidence="10">
    <location>
        <begin position="364"/>
        <end position="521"/>
    </location>
</feature>
<dbReference type="STRING" id="454194.PYK22_02203"/>
<dbReference type="GO" id="GO:0016987">
    <property type="term" value="F:sigma factor activity"/>
    <property type="evidence" value="ECO:0007669"/>
    <property type="project" value="UniProtKB-KW"/>
</dbReference>
<protein>
    <submittedName>
        <fullName evidence="12">RNA polymerase, sigma 54 subunit, RpoN/SigL</fullName>
    </submittedName>
</protein>
<dbReference type="PANTHER" id="PTHR32248">
    <property type="entry name" value="RNA POLYMERASE SIGMA-54 FACTOR"/>
    <property type="match status" value="1"/>
</dbReference>
<dbReference type="Pfam" id="PF00309">
    <property type="entry name" value="Sigma54_AID"/>
    <property type="match status" value="1"/>
</dbReference>
<keyword evidence="2" id="KW-0240">DNA-directed RNA polymerase</keyword>
<keyword evidence="13" id="KW-1185">Reference proteome</keyword>
<dbReference type="Pfam" id="PF04552">
    <property type="entry name" value="Sigma54_DBD"/>
    <property type="match status" value="1"/>
</dbReference>
<evidence type="ECO:0000256" key="1">
    <source>
        <dbReference type="ARBA" id="ARBA00008798"/>
    </source>
</evidence>
<dbReference type="PRINTS" id="PR00045">
    <property type="entry name" value="SIGMA54FCT"/>
</dbReference>
<dbReference type="PIRSF" id="PIRSF000774">
    <property type="entry name" value="RpoN"/>
    <property type="match status" value="1"/>
</dbReference>
<evidence type="ECO:0000256" key="4">
    <source>
        <dbReference type="ARBA" id="ARBA00022695"/>
    </source>
</evidence>
<feature type="region of interest" description="Disordered" evidence="9">
    <location>
        <begin position="70"/>
        <end position="129"/>
    </location>
</feature>
<evidence type="ECO:0000256" key="6">
    <source>
        <dbReference type="ARBA" id="ARBA00023082"/>
    </source>
</evidence>
<keyword evidence="6" id="KW-0731">Sigma factor</keyword>
<dbReference type="GO" id="GO:0016779">
    <property type="term" value="F:nucleotidyltransferase activity"/>
    <property type="evidence" value="ECO:0007669"/>
    <property type="project" value="UniProtKB-KW"/>
</dbReference>
<keyword evidence="5" id="KW-0805">Transcription regulation</keyword>
<dbReference type="PROSITE" id="PS50044">
    <property type="entry name" value="SIGMA54_3"/>
    <property type="match status" value="1"/>
</dbReference>
<dbReference type="PANTHER" id="PTHR32248:SF4">
    <property type="entry name" value="RNA POLYMERASE SIGMA-54 FACTOR"/>
    <property type="match status" value="1"/>
</dbReference>
<dbReference type="RefSeq" id="WP_041977160.1">
    <property type="nucleotide sequence ID" value="NZ_CBXV010000007.1"/>
</dbReference>
<organism evidence="12 13">
    <name type="scientific">Pyrinomonas methylaliphatogenes</name>
    <dbReference type="NCBI Taxonomy" id="454194"/>
    <lineage>
        <taxon>Bacteria</taxon>
        <taxon>Pseudomonadati</taxon>
        <taxon>Acidobacteriota</taxon>
        <taxon>Blastocatellia</taxon>
        <taxon>Blastocatellales</taxon>
        <taxon>Pyrinomonadaceae</taxon>
        <taxon>Pyrinomonas</taxon>
    </lineage>
</organism>
<dbReference type="Gene3D" id="1.10.10.60">
    <property type="entry name" value="Homeodomain-like"/>
    <property type="match status" value="1"/>
</dbReference>
<evidence type="ECO:0000313" key="13">
    <source>
        <dbReference type="Proteomes" id="UP000031518"/>
    </source>
</evidence>
<evidence type="ECO:0000259" key="11">
    <source>
        <dbReference type="Pfam" id="PF04963"/>
    </source>
</evidence>